<feature type="domain" description="Creatinase N-terminal" evidence="2">
    <location>
        <begin position="25"/>
        <end position="164"/>
    </location>
</feature>
<dbReference type="InterPro" id="IPR000994">
    <property type="entry name" value="Pept_M24"/>
</dbReference>
<dbReference type="Proteomes" id="UP000621510">
    <property type="component" value="Unassembled WGS sequence"/>
</dbReference>
<dbReference type="SUPFAM" id="SSF55920">
    <property type="entry name" value="Creatinase/aminopeptidase"/>
    <property type="match status" value="1"/>
</dbReference>
<dbReference type="Gene3D" id="3.40.350.10">
    <property type="entry name" value="Creatinase/prolidase N-terminal domain"/>
    <property type="match status" value="1"/>
</dbReference>
<dbReference type="Pfam" id="PF00557">
    <property type="entry name" value="Peptidase_M24"/>
    <property type="match status" value="1"/>
</dbReference>
<dbReference type="InterPro" id="IPR050659">
    <property type="entry name" value="Peptidase_M24B"/>
</dbReference>
<evidence type="ECO:0000259" key="2">
    <source>
        <dbReference type="Pfam" id="PF01321"/>
    </source>
</evidence>
<dbReference type="InterPro" id="IPR000587">
    <property type="entry name" value="Creatinase_N"/>
</dbReference>
<reference evidence="3 4" key="1">
    <citation type="submission" date="2021-01" db="EMBL/GenBank/DDBJ databases">
        <title>WGS of actinomycetes isolated from Thailand.</title>
        <authorList>
            <person name="Thawai C."/>
        </authorList>
    </citation>
    <scope>NUCLEOTIDE SEQUENCE [LARGE SCALE GENOMIC DNA]</scope>
    <source>
        <strain evidence="3 4">CA3R110</strain>
    </source>
</reference>
<dbReference type="Gene3D" id="3.90.230.10">
    <property type="entry name" value="Creatinase/methionine aminopeptidase superfamily"/>
    <property type="match status" value="1"/>
</dbReference>
<accession>A0ABS1Q635</accession>
<dbReference type="GO" id="GO:0004177">
    <property type="term" value="F:aminopeptidase activity"/>
    <property type="evidence" value="ECO:0007669"/>
    <property type="project" value="UniProtKB-KW"/>
</dbReference>
<gene>
    <name evidence="3" type="ORF">JK364_48785</name>
</gene>
<protein>
    <submittedName>
        <fullName evidence="3">Aminopeptidase P family protein</fullName>
    </submittedName>
</protein>
<dbReference type="InterPro" id="IPR029149">
    <property type="entry name" value="Creatin/AminoP/Spt16_N"/>
</dbReference>
<keyword evidence="3" id="KW-0378">Hydrolase</keyword>
<dbReference type="InterPro" id="IPR036005">
    <property type="entry name" value="Creatinase/aminopeptidase-like"/>
</dbReference>
<dbReference type="EMBL" id="JAERRG010000044">
    <property type="protein sequence ID" value="MBL1120140.1"/>
    <property type="molecule type" value="Genomic_DNA"/>
</dbReference>
<proteinExistence type="predicted"/>
<evidence type="ECO:0000313" key="3">
    <source>
        <dbReference type="EMBL" id="MBL1120140.1"/>
    </source>
</evidence>
<dbReference type="PANTHER" id="PTHR46112:SF2">
    <property type="entry name" value="XAA-PRO AMINOPEPTIDASE P-RELATED"/>
    <property type="match status" value="1"/>
</dbReference>
<sequence length="395" mass="43388">MNDAHHTTPPYPRMPLPSATEFQHRIERLQVELDRAGTDAIVITAQENFEYFSSFRTMAWTYHARPVFLVVGRSSSVVVASRADEKSLASGDDKSEVRIYGGFLEEAVVAVQEAVRSVSAEARSVAVDYGHELYGRGSLSLVQKLSASAGLVEAGPILWNVRLVKSEHELEAMRRTFSIVDRAFDDVLRDVRVGTSEIEMTDALQIEFVKNGADRIVPFSVLFGTTDFQFHRPSSHKQLAKDDYIWTDFRCSYGGYPADRNRLARVGDPSVAEREAYAAVRQVTLDLCRGIRAGWTGAEAFALFQELWGSAGLPQSWSVAGAGRVGHGGGVGLTEPPSISGQSSERIEAGMVLHLEPKLETEHGVFQCEEIIVVGEDGNEFLSTPAPAEMPIVQI</sequence>
<evidence type="ECO:0000313" key="4">
    <source>
        <dbReference type="Proteomes" id="UP000621510"/>
    </source>
</evidence>
<dbReference type="CDD" id="cd01066">
    <property type="entry name" value="APP_MetAP"/>
    <property type="match status" value="1"/>
</dbReference>
<dbReference type="RefSeq" id="WP_201857914.1">
    <property type="nucleotide sequence ID" value="NZ_JAERRG010000044.1"/>
</dbReference>
<keyword evidence="3" id="KW-0031">Aminopeptidase</keyword>
<name>A0ABS1Q635_9ACTN</name>
<dbReference type="SUPFAM" id="SSF53092">
    <property type="entry name" value="Creatinase/prolidase N-terminal domain"/>
    <property type="match status" value="1"/>
</dbReference>
<keyword evidence="4" id="KW-1185">Reference proteome</keyword>
<feature type="domain" description="Peptidase M24" evidence="1">
    <location>
        <begin position="171"/>
        <end position="375"/>
    </location>
</feature>
<keyword evidence="3" id="KW-0645">Protease</keyword>
<comment type="caution">
    <text evidence="3">The sequence shown here is derived from an EMBL/GenBank/DDBJ whole genome shotgun (WGS) entry which is preliminary data.</text>
</comment>
<dbReference type="Pfam" id="PF01321">
    <property type="entry name" value="Creatinase_N"/>
    <property type="match status" value="1"/>
</dbReference>
<dbReference type="PANTHER" id="PTHR46112">
    <property type="entry name" value="AMINOPEPTIDASE"/>
    <property type="match status" value="1"/>
</dbReference>
<organism evidence="3 4">
    <name type="scientific">Streptomyces endocoffeicus</name>
    <dbReference type="NCBI Taxonomy" id="2898945"/>
    <lineage>
        <taxon>Bacteria</taxon>
        <taxon>Bacillati</taxon>
        <taxon>Actinomycetota</taxon>
        <taxon>Actinomycetes</taxon>
        <taxon>Kitasatosporales</taxon>
        <taxon>Streptomycetaceae</taxon>
        <taxon>Streptomyces</taxon>
    </lineage>
</organism>
<evidence type="ECO:0000259" key="1">
    <source>
        <dbReference type="Pfam" id="PF00557"/>
    </source>
</evidence>